<comment type="caution">
    <text evidence="1">The sequence shown here is derived from an EMBL/GenBank/DDBJ whole genome shotgun (WGS) entry which is preliminary data.</text>
</comment>
<dbReference type="InterPro" id="IPR011989">
    <property type="entry name" value="ARM-like"/>
</dbReference>
<dbReference type="InterPro" id="IPR016024">
    <property type="entry name" value="ARM-type_fold"/>
</dbReference>
<organism evidence="1 2">
    <name type="scientific">Streptomyces flavochromogenes</name>
    <dbReference type="NCBI Taxonomy" id="68199"/>
    <lineage>
        <taxon>Bacteria</taxon>
        <taxon>Bacillati</taxon>
        <taxon>Actinomycetota</taxon>
        <taxon>Actinomycetes</taxon>
        <taxon>Kitasatosporales</taxon>
        <taxon>Streptomycetaceae</taxon>
        <taxon>Streptomyces</taxon>
    </lineage>
</organism>
<name>A0ABW6XKB8_9ACTN</name>
<sequence length="261" mass="28863">MATFVHLTPAANSARVRRAGLKAAGHAAWRGVFLFPVLPSYTLTHQWLRELARRPGPRGLVAVHVRLPDDELVTVGRYSDHQPPQVSAAEAVRRIAGADDCRGWEVFLPRSVAPAEVRHIRPVRQVNGWRYRPGAHGTPPCLCFGCRDRGGYGARRLRERRPHPLDGPPPAPRVLLARVEAAEARGDTAALREALRWYGMRRRAPLARLSGLARHDDPAVRIALVEAASSWSTPGVDLLLRELAHDPDPGVREAVMDVLVR</sequence>
<proteinExistence type="predicted"/>
<evidence type="ECO:0000313" key="2">
    <source>
        <dbReference type="Proteomes" id="UP001602370"/>
    </source>
</evidence>
<accession>A0ABW6XKB8</accession>
<reference evidence="1 2" key="1">
    <citation type="submission" date="2024-10" db="EMBL/GenBank/DDBJ databases">
        <title>The Natural Products Discovery Center: Release of the First 8490 Sequenced Strains for Exploring Actinobacteria Biosynthetic Diversity.</title>
        <authorList>
            <person name="Kalkreuter E."/>
            <person name="Kautsar S.A."/>
            <person name="Yang D."/>
            <person name="Bader C.D."/>
            <person name="Teijaro C.N."/>
            <person name="Fluegel L."/>
            <person name="Davis C.M."/>
            <person name="Simpson J.R."/>
            <person name="Lauterbach L."/>
            <person name="Steele A.D."/>
            <person name="Gui C."/>
            <person name="Meng S."/>
            <person name="Li G."/>
            <person name="Viehrig K."/>
            <person name="Ye F."/>
            <person name="Su P."/>
            <person name="Kiefer A.F."/>
            <person name="Nichols A."/>
            <person name="Cepeda A.J."/>
            <person name="Yan W."/>
            <person name="Fan B."/>
            <person name="Jiang Y."/>
            <person name="Adhikari A."/>
            <person name="Zheng C.-J."/>
            <person name="Schuster L."/>
            <person name="Cowan T.M."/>
            <person name="Smanski M.J."/>
            <person name="Chevrette M.G."/>
            <person name="De Carvalho L.P.S."/>
            <person name="Shen B."/>
        </authorList>
    </citation>
    <scope>NUCLEOTIDE SEQUENCE [LARGE SCALE GENOMIC DNA]</scope>
    <source>
        <strain evidence="1 2">NPDC012605</strain>
    </source>
</reference>
<protein>
    <submittedName>
        <fullName evidence="1">HEAT repeat domain-containing protein</fullName>
    </submittedName>
</protein>
<dbReference type="SUPFAM" id="SSF48371">
    <property type="entry name" value="ARM repeat"/>
    <property type="match status" value="1"/>
</dbReference>
<gene>
    <name evidence="1" type="ORF">ACFY8C_06215</name>
</gene>
<dbReference type="Proteomes" id="UP001602370">
    <property type="component" value="Unassembled WGS sequence"/>
</dbReference>
<dbReference type="EMBL" id="JBIBDZ010000002">
    <property type="protein sequence ID" value="MFF5917920.1"/>
    <property type="molecule type" value="Genomic_DNA"/>
</dbReference>
<dbReference type="RefSeq" id="WP_030318805.1">
    <property type="nucleotide sequence ID" value="NZ_JBIBDZ010000002.1"/>
</dbReference>
<keyword evidence="2" id="KW-1185">Reference proteome</keyword>
<dbReference type="Gene3D" id="1.25.10.10">
    <property type="entry name" value="Leucine-rich Repeat Variant"/>
    <property type="match status" value="1"/>
</dbReference>
<evidence type="ECO:0000313" key="1">
    <source>
        <dbReference type="EMBL" id="MFF5917920.1"/>
    </source>
</evidence>